<feature type="region of interest" description="Disordered" evidence="1">
    <location>
        <begin position="50"/>
        <end position="69"/>
    </location>
</feature>
<name>A0A8J3AT31_9BACI</name>
<feature type="compositionally biased region" description="Basic and acidic residues" evidence="1">
    <location>
        <begin position="52"/>
        <end position="69"/>
    </location>
</feature>
<evidence type="ECO:0000256" key="1">
    <source>
        <dbReference type="SAM" id="MobiDB-lite"/>
    </source>
</evidence>
<gene>
    <name evidence="3" type="ORF">GCM10007380_32610</name>
</gene>
<reference evidence="4" key="1">
    <citation type="journal article" date="2019" name="Int. J. Syst. Evol. Microbiol.">
        <title>The Global Catalogue of Microorganisms (GCM) 10K type strain sequencing project: providing services to taxonomists for standard genome sequencing and annotation.</title>
        <authorList>
            <consortium name="The Broad Institute Genomics Platform"/>
            <consortium name="The Broad Institute Genome Sequencing Center for Infectious Disease"/>
            <person name="Wu L."/>
            <person name="Ma J."/>
        </authorList>
    </citation>
    <scope>NUCLEOTIDE SEQUENCE [LARGE SCALE GENOMIC DNA]</scope>
    <source>
        <strain evidence="4">CGMCC 1.14993</strain>
    </source>
</reference>
<evidence type="ECO:0000256" key="2">
    <source>
        <dbReference type="SAM" id="SignalP"/>
    </source>
</evidence>
<dbReference type="Proteomes" id="UP000626244">
    <property type="component" value="Unassembled WGS sequence"/>
</dbReference>
<comment type="caution">
    <text evidence="3">The sequence shown here is derived from an EMBL/GenBank/DDBJ whole genome shotgun (WGS) entry which is preliminary data.</text>
</comment>
<dbReference type="RefSeq" id="WP_088000963.1">
    <property type="nucleotide sequence ID" value="NZ_BMHB01000002.1"/>
</dbReference>
<evidence type="ECO:0000313" key="3">
    <source>
        <dbReference type="EMBL" id="GGI16367.1"/>
    </source>
</evidence>
<feature type="signal peptide" evidence="2">
    <location>
        <begin position="1"/>
        <end position="21"/>
    </location>
</feature>
<keyword evidence="2" id="KW-0732">Signal</keyword>
<sequence>MLSNKKLVLSMTLALSLTLSACGTEEDKSIKSGSDDMIQTITDLKSQVADNDETKAKESGEALEESWEKFEDSVKDKDADLYEKVETPLHIIEAGVKVSPLDADTLNKAADDLNDVLNEVKDLK</sequence>
<evidence type="ECO:0000313" key="4">
    <source>
        <dbReference type="Proteomes" id="UP000626244"/>
    </source>
</evidence>
<dbReference type="EMBL" id="BMHB01000002">
    <property type="protein sequence ID" value="GGI16367.1"/>
    <property type="molecule type" value="Genomic_DNA"/>
</dbReference>
<organism evidence="3 4">
    <name type="scientific">Gottfriedia solisilvae</name>
    <dbReference type="NCBI Taxonomy" id="1516104"/>
    <lineage>
        <taxon>Bacteria</taxon>
        <taxon>Bacillati</taxon>
        <taxon>Bacillota</taxon>
        <taxon>Bacilli</taxon>
        <taxon>Bacillales</taxon>
        <taxon>Bacillaceae</taxon>
        <taxon>Gottfriedia</taxon>
    </lineage>
</organism>
<protein>
    <submittedName>
        <fullName evidence="3">Uncharacterized protein</fullName>
    </submittedName>
</protein>
<feature type="chain" id="PRO_5039520480" evidence="2">
    <location>
        <begin position="22"/>
        <end position="124"/>
    </location>
</feature>
<keyword evidence="4" id="KW-1185">Reference proteome</keyword>
<proteinExistence type="predicted"/>
<dbReference type="OrthoDB" id="1885681at2"/>
<dbReference type="PROSITE" id="PS51257">
    <property type="entry name" value="PROKAR_LIPOPROTEIN"/>
    <property type="match status" value="1"/>
</dbReference>
<dbReference type="AlphaFoldDB" id="A0A8J3AT31"/>
<accession>A0A8J3AT31</accession>